<sequence>MLPDLPWFVYLILLGPLGLLLGAAVYKTLEVRAAREWPSTAGKVVVSAAEPREVKIIDSEREDGFRMEQRNFANVIYEYSVAGRKLRNNRVSIGEDRGDFEIAETLAKYPVGAIVTVYYNPRHPNQAVLERDLPKGLWGCLGIGTAIVLAIVFGSAIGLHKITEYVSAQIPASGNPAAAVAFAAFGTAVALFALMLHRQASLAMQWPVVTGTIKLSDIEQYRAAPTDGRSRGQTMYQRRVSYTYKYNDLIYTNTHATLASSVASTSSWLVRKSTTDYKNGASVKVWVNPGNPAQATLEPRAHFVWVLWLAAAAIWGVAYYAAVHG</sequence>
<feature type="transmembrane region" description="Helical" evidence="1">
    <location>
        <begin position="6"/>
        <end position="26"/>
    </location>
</feature>
<proteinExistence type="predicted"/>
<dbReference type="InterPro" id="IPR021994">
    <property type="entry name" value="DUF3592"/>
</dbReference>
<evidence type="ECO:0000259" key="2">
    <source>
        <dbReference type="Pfam" id="PF12158"/>
    </source>
</evidence>
<organism evidence="3 4">
    <name type="scientific">Bradyrhizobium jicamae</name>
    <dbReference type="NCBI Taxonomy" id="280332"/>
    <lineage>
        <taxon>Bacteria</taxon>
        <taxon>Pseudomonadati</taxon>
        <taxon>Pseudomonadota</taxon>
        <taxon>Alphaproteobacteria</taxon>
        <taxon>Hyphomicrobiales</taxon>
        <taxon>Nitrobacteraceae</taxon>
        <taxon>Bradyrhizobium</taxon>
    </lineage>
</organism>
<dbReference type="AlphaFoldDB" id="A0A0R3LTK8"/>
<protein>
    <recommendedName>
        <fullName evidence="2">DUF3592 domain-containing protein</fullName>
    </recommendedName>
</protein>
<dbReference type="RefSeq" id="WP_057835782.1">
    <property type="nucleotide sequence ID" value="NZ_LLXZ01000081.1"/>
</dbReference>
<feature type="domain" description="DUF3592" evidence="2">
    <location>
        <begin position="56"/>
        <end position="133"/>
    </location>
</feature>
<keyword evidence="1" id="KW-1133">Transmembrane helix</keyword>
<gene>
    <name evidence="3" type="ORF">CQ12_26950</name>
</gene>
<dbReference type="Proteomes" id="UP000050863">
    <property type="component" value="Unassembled WGS sequence"/>
</dbReference>
<name>A0A0R3LTK8_9BRAD</name>
<dbReference type="EMBL" id="LLXZ01000081">
    <property type="protein sequence ID" value="KRR08853.1"/>
    <property type="molecule type" value="Genomic_DNA"/>
</dbReference>
<accession>A0A0R3LTK8</accession>
<feature type="transmembrane region" description="Helical" evidence="1">
    <location>
        <begin position="177"/>
        <end position="196"/>
    </location>
</feature>
<feature type="transmembrane region" description="Helical" evidence="1">
    <location>
        <begin position="136"/>
        <end position="157"/>
    </location>
</feature>
<evidence type="ECO:0000256" key="1">
    <source>
        <dbReference type="SAM" id="Phobius"/>
    </source>
</evidence>
<dbReference type="STRING" id="280332.CQ12_26950"/>
<keyword evidence="4" id="KW-1185">Reference proteome</keyword>
<feature type="transmembrane region" description="Helical" evidence="1">
    <location>
        <begin position="303"/>
        <end position="322"/>
    </location>
</feature>
<keyword evidence="1" id="KW-0472">Membrane</keyword>
<reference evidence="3 4" key="1">
    <citation type="submission" date="2014-03" db="EMBL/GenBank/DDBJ databases">
        <title>Bradyrhizobium valentinum sp. nov., isolated from effective nodules of Lupinus mariae-josephae, a lupine endemic of basic-lime soils in Eastern Spain.</title>
        <authorList>
            <person name="Duran D."/>
            <person name="Rey L."/>
            <person name="Navarro A."/>
            <person name="Busquets A."/>
            <person name="Imperial J."/>
            <person name="Ruiz-Argueso T."/>
        </authorList>
    </citation>
    <scope>NUCLEOTIDE SEQUENCE [LARGE SCALE GENOMIC DNA]</scope>
    <source>
        <strain evidence="3 4">PAC68</strain>
    </source>
</reference>
<dbReference type="Pfam" id="PF12158">
    <property type="entry name" value="DUF3592"/>
    <property type="match status" value="2"/>
</dbReference>
<feature type="domain" description="DUF3592" evidence="2">
    <location>
        <begin position="210"/>
        <end position="301"/>
    </location>
</feature>
<keyword evidence="1" id="KW-0812">Transmembrane</keyword>
<dbReference type="OrthoDB" id="4750277at2"/>
<comment type="caution">
    <text evidence="3">The sequence shown here is derived from an EMBL/GenBank/DDBJ whole genome shotgun (WGS) entry which is preliminary data.</text>
</comment>
<evidence type="ECO:0000313" key="4">
    <source>
        <dbReference type="Proteomes" id="UP000050863"/>
    </source>
</evidence>
<evidence type="ECO:0000313" key="3">
    <source>
        <dbReference type="EMBL" id="KRR08853.1"/>
    </source>
</evidence>